<sequence>MSTVRIRLVSRAPGVYQATWDDSVIGAGDVLVADVCRANARWCRVADILLVPDEDPVEAVLQAVRSYVERLRPCREPDATA</sequence>
<protein>
    <submittedName>
        <fullName evidence="1">Uncharacterized protein</fullName>
    </submittedName>
</protein>
<organism evidence="1 2">
    <name type="scientific">Actinokineospora fastidiosa</name>
    <dbReference type="NCBI Taxonomy" id="1816"/>
    <lineage>
        <taxon>Bacteria</taxon>
        <taxon>Bacillati</taxon>
        <taxon>Actinomycetota</taxon>
        <taxon>Actinomycetes</taxon>
        <taxon>Pseudonocardiales</taxon>
        <taxon>Pseudonocardiaceae</taxon>
        <taxon>Actinokineospora</taxon>
    </lineage>
</organism>
<proteinExistence type="predicted"/>
<reference evidence="1" key="2">
    <citation type="submission" date="2020-09" db="EMBL/GenBank/DDBJ databases">
        <authorList>
            <person name="Sun Q."/>
            <person name="Ohkuma M."/>
        </authorList>
    </citation>
    <scope>NUCLEOTIDE SEQUENCE</scope>
    <source>
        <strain evidence="1">JCM 3276</strain>
    </source>
</reference>
<evidence type="ECO:0000313" key="2">
    <source>
        <dbReference type="Proteomes" id="UP000660680"/>
    </source>
</evidence>
<comment type="caution">
    <text evidence="1">The sequence shown here is derived from an EMBL/GenBank/DDBJ whole genome shotgun (WGS) entry which is preliminary data.</text>
</comment>
<dbReference type="AlphaFoldDB" id="A0A918GRV8"/>
<gene>
    <name evidence="1" type="ORF">GCM10010171_61070</name>
</gene>
<evidence type="ECO:0000313" key="1">
    <source>
        <dbReference type="EMBL" id="GGS57850.1"/>
    </source>
</evidence>
<name>A0A918GRV8_9PSEU</name>
<reference evidence="1" key="1">
    <citation type="journal article" date="2014" name="Int. J. Syst. Evol. Microbiol.">
        <title>Complete genome sequence of Corynebacterium casei LMG S-19264T (=DSM 44701T), isolated from a smear-ripened cheese.</title>
        <authorList>
            <consortium name="US DOE Joint Genome Institute (JGI-PGF)"/>
            <person name="Walter F."/>
            <person name="Albersmeier A."/>
            <person name="Kalinowski J."/>
            <person name="Ruckert C."/>
        </authorList>
    </citation>
    <scope>NUCLEOTIDE SEQUENCE</scope>
    <source>
        <strain evidence="1">JCM 3276</strain>
    </source>
</reference>
<keyword evidence="2" id="KW-1185">Reference proteome</keyword>
<accession>A0A918GRV8</accession>
<dbReference type="EMBL" id="BMRB01000009">
    <property type="protein sequence ID" value="GGS57850.1"/>
    <property type="molecule type" value="Genomic_DNA"/>
</dbReference>
<dbReference type="Proteomes" id="UP000660680">
    <property type="component" value="Unassembled WGS sequence"/>
</dbReference>